<evidence type="ECO:0000256" key="2">
    <source>
        <dbReference type="SAM" id="Phobius"/>
    </source>
</evidence>
<feature type="domain" description="DUF1559" evidence="3">
    <location>
        <begin position="31"/>
        <end position="66"/>
    </location>
</feature>
<dbReference type="GO" id="GO:0015628">
    <property type="term" value="P:protein secretion by the type II secretion system"/>
    <property type="evidence" value="ECO:0007669"/>
    <property type="project" value="InterPro"/>
</dbReference>
<keyword evidence="1" id="KW-0488">Methylation</keyword>
<dbReference type="InterPro" id="IPR011453">
    <property type="entry name" value="DUF1559"/>
</dbReference>
<protein>
    <submittedName>
        <fullName evidence="4">Prepilin-type N-terminal cleavage/methylation domain-containing protein/prepilin-type processing-associated H-X9-DG protein</fullName>
    </submittedName>
</protein>
<sequence length="243" mass="26570">MQQRKFTLIELLVVIAIIAILAAMLLPALNKARQSARSTSCASNTKQLGSAYGMYTSDNQDFMPKGDTTSCWQEAVSNTSVTRSINSLLNPYLGIHPQGYLRATVTKSKMFECPMMPTPPPDNLYRVGRMFNGFVHFEKGGDAGVRTGYKITRITAPSGKIILMCRPDKNAGDSNLFRPIRGASSCVTGDELIKGGVPRPGQHPNGGSGLLFVDGHTTVKSYTFWMNGNKLKESLFNPDKKND</sequence>
<dbReference type="EMBL" id="QEKH01000035">
    <property type="protein sequence ID" value="PVY36552.1"/>
    <property type="molecule type" value="Genomic_DNA"/>
</dbReference>
<comment type="caution">
    <text evidence="4">The sequence shown here is derived from an EMBL/GenBank/DDBJ whole genome shotgun (WGS) entry which is preliminary data.</text>
</comment>
<dbReference type="PANTHER" id="PTHR30093">
    <property type="entry name" value="GENERAL SECRETION PATHWAY PROTEIN G"/>
    <property type="match status" value="1"/>
</dbReference>
<proteinExistence type="predicted"/>
<dbReference type="Gene3D" id="3.30.700.10">
    <property type="entry name" value="Glycoprotein, Type 4 Pilin"/>
    <property type="match status" value="1"/>
</dbReference>
<dbReference type="Pfam" id="PF07963">
    <property type="entry name" value="N_methyl"/>
    <property type="match status" value="1"/>
</dbReference>
<accession>A0A2U1AJG1</accession>
<dbReference type="GeneID" id="78296783"/>
<feature type="transmembrane region" description="Helical" evidence="2">
    <location>
        <begin position="6"/>
        <end position="29"/>
    </location>
</feature>
<name>A0A2U1AJG1_9BACT</name>
<keyword evidence="2" id="KW-0812">Transmembrane</keyword>
<dbReference type="PRINTS" id="PR00813">
    <property type="entry name" value="BCTERIALGSPG"/>
</dbReference>
<gene>
    <name evidence="4" type="ORF">C8D82_13518</name>
</gene>
<dbReference type="AlphaFoldDB" id="A0A2U1AJG1"/>
<keyword evidence="2" id="KW-1133">Transmembrane helix</keyword>
<dbReference type="GO" id="GO:0015627">
    <property type="term" value="C:type II protein secretion system complex"/>
    <property type="evidence" value="ECO:0007669"/>
    <property type="project" value="InterPro"/>
</dbReference>
<dbReference type="RefSeq" id="WP_116885532.1">
    <property type="nucleotide sequence ID" value="NZ_CABMMC010000038.1"/>
</dbReference>
<dbReference type="SUPFAM" id="SSF54523">
    <property type="entry name" value="Pili subunits"/>
    <property type="match status" value="1"/>
</dbReference>
<evidence type="ECO:0000313" key="5">
    <source>
        <dbReference type="Proteomes" id="UP000245959"/>
    </source>
</evidence>
<evidence type="ECO:0000313" key="4">
    <source>
        <dbReference type="EMBL" id="PVY36552.1"/>
    </source>
</evidence>
<dbReference type="NCBIfam" id="TIGR02532">
    <property type="entry name" value="IV_pilin_GFxxxE"/>
    <property type="match status" value="1"/>
</dbReference>
<evidence type="ECO:0000259" key="3">
    <source>
        <dbReference type="Pfam" id="PF07596"/>
    </source>
</evidence>
<dbReference type="Pfam" id="PF07596">
    <property type="entry name" value="SBP_bac_10"/>
    <property type="match status" value="1"/>
</dbReference>
<organism evidence="4 5">
    <name type="scientific">Victivallis vadensis</name>
    <dbReference type="NCBI Taxonomy" id="172901"/>
    <lineage>
        <taxon>Bacteria</taxon>
        <taxon>Pseudomonadati</taxon>
        <taxon>Lentisphaerota</taxon>
        <taxon>Lentisphaeria</taxon>
        <taxon>Victivallales</taxon>
        <taxon>Victivallaceae</taxon>
        <taxon>Victivallis</taxon>
    </lineage>
</organism>
<dbReference type="InterPro" id="IPR045584">
    <property type="entry name" value="Pilin-like"/>
</dbReference>
<dbReference type="InterPro" id="IPR000983">
    <property type="entry name" value="Bac_GSPG_pilin"/>
</dbReference>
<dbReference type="InterPro" id="IPR012902">
    <property type="entry name" value="N_methyl_site"/>
</dbReference>
<reference evidence="4 5" key="1">
    <citation type="submission" date="2018-04" db="EMBL/GenBank/DDBJ databases">
        <title>Genomic Encyclopedia of Type Strains, Phase IV (KMG-IV): sequencing the most valuable type-strain genomes for metagenomic binning, comparative biology and taxonomic classification.</title>
        <authorList>
            <person name="Goeker M."/>
        </authorList>
    </citation>
    <scope>NUCLEOTIDE SEQUENCE [LARGE SCALE GENOMIC DNA]</scope>
    <source>
        <strain evidence="4 5">DSM 14823</strain>
    </source>
</reference>
<keyword evidence="5" id="KW-1185">Reference proteome</keyword>
<evidence type="ECO:0000256" key="1">
    <source>
        <dbReference type="ARBA" id="ARBA00022481"/>
    </source>
</evidence>
<keyword evidence="2" id="KW-0472">Membrane</keyword>
<dbReference type="Proteomes" id="UP000245959">
    <property type="component" value="Unassembled WGS sequence"/>
</dbReference>